<reference evidence="1 2" key="1">
    <citation type="submission" date="2024-02" db="EMBL/GenBank/DDBJ databases">
        <authorList>
            <person name="Chen Y."/>
            <person name="Shah S."/>
            <person name="Dougan E. K."/>
            <person name="Thang M."/>
            <person name="Chan C."/>
        </authorList>
    </citation>
    <scope>NUCLEOTIDE SEQUENCE [LARGE SCALE GENOMIC DNA]</scope>
</reference>
<evidence type="ECO:0000313" key="2">
    <source>
        <dbReference type="Proteomes" id="UP001642464"/>
    </source>
</evidence>
<keyword evidence="1" id="KW-0418">Kinase</keyword>
<protein>
    <submittedName>
        <fullName evidence="1">Diacylglycerol kinase (DAG kinase)</fullName>
    </submittedName>
</protein>
<gene>
    <name evidence="1" type="ORF">SCF082_LOCUS33095</name>
</gene>
<keyword evidence="2" id="KW-1185">Reference proteome</keyword>
<dbReference type="Gene3D" id="2.60.200.40">
    <property type="match status" value="1"/>
</dbReference>
<organism evidence="1 2">
    <name type="scientific">Durusdinium trenchii</name>
    <dbReference type="NCBI Taxonomy" id="1381693"/>
    <lineage>
        <taxon>Eukaryota</taxon>
        <taxon>Sar</taxon>
        <taxon>Alveolata</taxon>
        <taxon>Dinophyceae</taxon>
        <taxon>Suessiales</taxon>
        <taxon>Symbiodiniaceae</taxon>
        <taxon>Durusdinium</taxon>
    </lineage>
</organism>
<dbReference type="GO" id="GO:0016301">
    <property type="term" value="F:kinase activity"/>
    <property type="evidence" value="ECO:0007669"/>
    <property type="project" value="UniProtKB-KW"/>
</dbReference>
<comment type="caution">
    <text evidence="1">The sequence shown here is derived from an EMBL/GenBank/DDBJ whole genome shotgun (WGS) entry which is preliminary data.</text>
</comment>
<accession>A0ABP0NL26</accession>
<dbReference type="PANTHER" id="PTHR11255">
    <property type="entry name" value="DIACYLGLYCEROL KINASE"/>
    <property type="match status" value="1"/>
</dbReference>
<dbReference type="SUPFAM" id="SSF111331">
    <property type="entry name" value="NAD kinase/diacylglycerol kinase-like"/>
    <property type="match status" value="1"/>
</dbReference>
<proteinExistence type="predicted"/>
<dbReference type="InterPro" id="IPR037607">
    <property type="entry name" value="DGK"/>
</dbReference>
<keyword evidence="1" id="KW-0808">Transferase</keyword>
<name>A0ABP0NL26_9DINO</name>
<feature type="non-terminal residue" evidence="1">
    <location>
        <position position="1"/>
    </location>
</feature>
<dbReference type="InterPro" id="IPR016064">
    <property type="entry name" value="NAD/diacylglycerol_kinase_sf"/>
</dbReference>
<evidence type="ECO:0000313" key="1">
    <source>
        <dbReference type="EMBL" id="CAK9064163.1"/>
    </source>
</evidence>
<dbReference type="EMBL" id="CAXAMM010029158">
    <property type="protein sequence ID" value="CAK9064163.1"/>
    <property type="molecule type" value="Genomic_DNA"/>
</dbReference>
<sequence>YVHRAQVAEVKEVDQWKLTLQVKENSFLPPALRHDPIEAEGYFTNYFSVGLDAQTAYDVAKARDTRLGRFCFQCRCWPFRSLHGGFLCYCLKAPNCLRCLCCRTRALAGRRCWSHFSREKEMEVAFTCNGHRNVYAFGHEVRQLTLANLNSYGAGMLLYSPEEISPNDGKIEVFTLADPAGVVGMTLSKKVLKVPCGNIKILEQPEKVEMELKTGQYFQMDGEPWLLNIPCTATVERFKQVKMLCCLQGGDGAGKKQDGITL</sequence>
<dbReference type="Proteomes" id="UP001642464">
    <property type="component" value="Unassembled WGS sequence"/>
</dbReference>